<proteinExistence type="predicted"/>
<gene>
    <name evidence="1" type="ORF">ACERLL_16215</name>
</gene>
<evidence type="ECO:0000313" key="2">
    <source>
        <dbReference type="Proteomes" id="UP001575181"/>
    </source>
</evidence>
<name>A0ABV4TYG3_9GAMM</name>
<reference evidence="1 2" key="1">
    <citation type="submission" date="2024-08" db="EMBL/GenBank/DDBJ databases">
        <title>Whole-genome sequencing of halo(alkali)philic microorganisms from hypersaline lakes.</title>
        <authorList>
            <person name="Sorokin D.Y."/>
            <person name="Merkel A.Y."/>
            <person name="Messina E."/>
            <person name="Yakimov M."/>
        </authorList>
    </citation>
    <scope>NUCLEOTIDE SEQUENCE [LARGE SCALE GENOMIC DNA]</scope>
    <source>
        <strain evidence="1 2">Cl-TMA</strain>
    </source>
</reference>
<dbReference type="RefSeq" id="WP_373657149.1">
    <property type="nucleotide sequence ID" value="NZ_JBGUAW010000013.1"/>
</dbReference>
<keyword evidence="2" id="KW-1185">Reference proteome</keyword>
<dbReference type="EMBL" id="JBGUAW010000013">
    <property type="protein sequence ID" value="MFA9462359.1"/>
    <property type="molecule type" value="Genomic_DNA"/>
</dbReference>
<dbReference type="Proteomes" id="UP001575181">
    <property type="component" value="Unassembled WGS sequence"/>
</dbReference>
<evidence type="ECO:0000313" key="1">
    <source>
        <dbReference type="EMBL" id="MFA9462359.1"/>
    </source>
</evidence>
<sequence>MRKIIFEEEGFVAYQEDDGSFTVEDLAANIIQSQLKSREEAQETIDNNRSKGR</sequence>
<organism evidence="1 2">
    <name type="scientific">Thiohalorhabdus methylotrophus</name>
    <dbReference type="NCBI Taxonomy" id="3242694"/>
    <lineage>
        <taxon>Bacteria</taxon>
        <taxon>Pseudomonadati</taxon>
        <taxon>Pseudomonadota</taxon>
        <taxon>Gammaproteobacteria</taxon>
        <taxon>Thiohalorhabdales</taxon>
        <taxon>Thiohalorhabdaceae</taxon>
        <taxon>Thiohalorhabdus</taxon>
    </lineage>
</organism>
<protein>
    <submittedName>
        <fullName evidence="1">Uncharacterized protein</fullName>
    </submittedName>
</protein>
<comment type="caution">
    <text evidence="1">The sequence shown here is derived from an EMBL/GenBank/DDBJ whole genome shotgun (WGS) entry which is preliminary data.</text>
</comment>
<accession>A0ABV4TYG3</accession>